<evidence type="ECO:0000313" key="11">
    <source>
        <dbReference type="EMBL" id="OQX07393.1"/>
    </source>
</evidence>
<evidence type="ECO:0000256" key="5">
    <source>
        <dbReference type="ARBA" id="ARBA00022989"/>
    </source>
</evidence>
<evidence type="ECO:0000256" key="10">
    <source>
        <dbReference type="SAM" id="Coils"/>
    </source>
</evidence>
<evidence type="ECO:0000256" key="6">
    <source>
        <dbReference type="ARBA" id="ARBA00023136"/>
    </source>
</evidence>
<gene>
    <name evidence="8" type="primary">ftsL</name>
    <name evidence="11" type="ORF">BWK73_28220</name>
</gene>
<proteinExistence type="inferred from homology"/>
<dbReference type="NCBIfam" id="TIGR02209">
    <property type="entry name" value="ftsL_broad"/>
    <property type="match status" value="1"/>
</dbReference>
<name>A0A1Y1QJQ3_9GAMM</name>
<organism evidence="11 12">
    <name type="scientific">Thiothrix lacustris</name>
    <dbReference type="NCBI Taxonomy" id="525917"/>
    <lineage>
        <taxon>Bacteria</taxon>
        <taxon>Pseudomonadati</taxon>
        <taxon>Pseudomonadota</taxon>
        <taxon>Gammaproteobacteria</taxon>
        <taxon>Thiotrichales</taxon>
        <taxon>Thiotrichaceae</taxon>
        <taxon>Thiothrix</taxon>
    </lineage>
</organism>
<sequence length="90" mass="10452">MNRFNMMTLLVLYVLVIGLALLVVANRHEARRLFAEVQKLEQERDSLRADWSRLKLEHSTLLNQVHVETQAKESLGMKKPAANELKVIRE</sequence>
<dbReference type="Pfam" id="PF04999">
    <property type="entry name" value="FtsL"/>
    <property type="match status" value="1"/>
</dbReference>
<reference evidence="11 12" key="1">
    <citation type="submission" date="2017-01" db="EMBL/GenBank/DDBJ databases">
        <title>Novel large sulfur bacteria in the metagenomes of groundwater-fed chemosynthetic microbial mats in the Lake Huron basin.</title>
        <authorList>
            <person name="Sharrar A.M."/>
            <person name="Flood B.E."/>
            <person name="Bailey J.V."/>
            <person name="Jones D.S."/>
            <person name="Biddanda B."/>
            <person name="Ruberg S.A."/>
            <person name="Marcus D.N."/>
            <person name="Dick G.J."/>
        </authorList>
    </citation>
    <scope>NUCLEOTIDE SEQUENCE [LARGE SCALE GENOMIC DNA]</scope>
    <source>
        <strain evidence="11">A8</strain>
    </source>
</reference>
<keyword evidence="7 8" id="KW-0131">Cell cycle</keyword>
<evidence type="ECO:0000256" key="7">
    <source>
        <dbReference type="ARBA" id="ARBA00023306"/>
    </source>
</evidence>
<comment type="similarity">
    <text evidence="8">Belongs to the FtsL family.</text>
</comment>
<keyword evidence="10" id="KW-0175">Coiled coil</keyword>
<evidence type="ECO:0000256" key="3">
    <source>
        <dbReference type="ARBA" id="ARBA00022618"/>
    </source>
</evidence>
<dbReference type="InterPro" id="IPR011922">
    <property type="entry name" value="Cell_div_FtsL"/>
</dbReference>
<dbReference type="PANTHER" id="PTHR37479:SF1">
    <property type="entry name" value="CELL DIVISION PROTEIN FTSL"/>
    <property type="match status" value="1"/>
</dbReference>
<comment type="subcellular location">
    <subcellularLocation>
        <location evidence="8">Cell inner membrane</location>
        <topology evidence="8">Single-pass type II membrane protein</topology>
    </subcellularLocation>
    <subcellularLocation>
        <location evidence="1">Cell membrane</location>
        <topology evidence="1">Single-pass type II membrane protein</topology>
    </subcellularLocation>
    <text evidence="8">Localizes to the division septum where it forms a ring structure.</text>
</comment>
<accession>A0A1Y1QJQ3</accession>
<keyword evidence="2 8" id="KW-1003">Cell membrane</keyword>
<dbReference type="HAMAP" id="MF_00910">
    <property type="entry name" value="FtsL"/>
    <property type="match status" value="1"/>
</dbReference>
<evidence type="ECO:0000256" key="8">
    <source>
        <dbReference type="HAMAP-Rule" id="MF_00910"/>
    </source>
</evidence>
<dbReference type="GO" id="GO:0043093">
    <property type="term" value="P:FtsZ-dependent cytokinesis"/>
    <property type="evidence" value="ECO:0007669"/>
    <property type="project" value="UniProtKB-UniRule"/>
</dbReference>
<evidence type="ECO:0000256" key="4">
    <source>
        <dbReference type="ARBA" id="ARBA00022692"/>
    </source>
</evidence>
<keyword evidence="6 8" id="KW-0472">Membrane</keyword>
<feature type="coiled-coil region" evidence="10">
    <location>
        <begin position="23"/>
        <end position="57"/>
    </location>
</feature>
<dbReference type="GO" id="GO:0032153">
    <property type="term" value="C:cell division site"/>
    <property type="evidence" value="ECO:0007669"/>
    <property type="project" value="UniProtKB-UniRule"/>
</dbReference>
<comment type="subunit">
    <text evidence="8">Part of a complex composed of FtsB, FtsL and FtsQ.</text>
</comment>
<dbReference type="Proteomes" id="UP000192491">
    <property type="component" value="Unassembled WGS sequence"/>
</dbReference>
<dbReference type="EMBL" id="MTEJ01000210">
    <property type="protein sequence ID" value="OQX07393.1"/>
    <property type="molecule type" value="Genomic_DNA"/>
</dbReference>
<evidence type="ECO:0000256" key="9">
    <source>
        <dbReference type="NCBIfam" id="TIGR02209"/>
    </source>
</evidence>
<keyword evidence="3 8" id="KW-0132">Cell division</keyword>
<protein>
    <recommendedName>
        <fullName evidence="8 9">Cell division protein FtsL</fullName>
    </recommendedName>
</protein>
<comment type="function">
    <text evidence="8">Essential cell division protein. May link together the upstream cell division proteins, which are predominantly cytoplasmic, with the downstream cell division proteins, which are predominantly periplasmic.</text>
</comment>
<dbReference type="AlphaFoldDB" id="A0A1Y1QJQ3"/>
<keyword evidence="5 8" id="KW-1133">Transmembrane helix</keyword>
<dbReference type="GO" id="GO:0005886">
    <property type="term" value="C:plasma membrane"/>
    <property type="evidence" value="ECO:0007669"/>
    <property type="project" value="UniProtKB-SubCell"/>
</dbReference>
<comment type="caution">
    <text evidence="11">The sequence shown here is derived from an EMBL/GenBank/DDBJ whole genome shotgun (WGS) entry which is preliminary data.</text>
</comment>
<evidence type="ECO:0000256" key="1">
    <source>
        <dbReference type="ARBA" id="ARBA00004401"/>
    </source>
</evidence>
<evidence type="ECO:0000313" key="12">
    <source>
        <dbReference type="Proteomes" id="UP000192491"/>
    </source>
</evidence>
<evidence type="ECO:0000256" key="2">
    <source>
        <dbReference type="ARBA" id="ARBA00022475"/>
    </source>
</evidence>
<dbReference type="PANTHER" id="PTHR37479">
    <property type="entry name" value="CELL DIVISION PROTEIN FTSL"/>
    <property type="match status" value="1"/>
</dbReference>
<keyword evidence="8" id="KW-0997">Cell inner membrane</keyword>
<keyword evidence="4 8" id="KW-0812">Transmembrane</keyword>